<comment type="caution">
    <text evidence="1">The sequence shown here is derived from an EMBL/GenBank/DDBJ whole genome shotgun (WGS) entry which is preliminary data.</text>
</comment>
<evidence type="ECO:0000313" key="1">
    <source>
        <dbReference type="EMBL" id="PZD70996.1"/>
    </source>
</evidence>
<protein>
    <submittedName>
        <fullName evidence="1">Uncharacterized protein</fullName>
    </submittedName>
</protein>
<accession>A0A2W1JAG6</accession>
<dbReference type="RefSeq" id="WP_110988439.1">
    <property type="nucleotide sequence ID" value="NZ_CAWNWM010000023.1"/>
</dbReference>
<dbReference type="Proteomes" id="UP000248857">
    <property type="component" value="Unassembled WGS sequence"/>
</dbReference>
<organism evidence="1 2">
    <name type="scientific">Acaryochloris thomasi RCC1774</name>
    <dbReference type="NCBI Taxonomy" id="1764569"/>
    <lineage>
        <taxon>Bacteria</taxon>
        <taxon>Bacillati</taxon>
        <taxon>Cyanobacteriota</taxon>
        <taxon>Cyanophyceae</taxon>
        <taxon>Acaryochloridales</taxon>
        <taxon>Acaryochloridaceae</taxon>
        <taxon>Acaryochloris</taxon>
        <taxon>Acaryochloris thomasi</taxon>
    </lineage>
</organism>
<sequence length="162" mass="18410">MARAISEKCRRCAKLPVTEAKEKDCWVGQPCHVRRHGYRNRDRYNKQKKQQYAIVTGKIIPEVTVAVPQTPAAILHLYRERKDAPLHAIAAELWVGGKQVAKVEPVHCLGWTGSQAKQYSRDILDSFSGQLEECLLERFESQVELNPSQCPIRPCPLHPEAN</sequence>
<reference evidence="1 2" key="1">
    <citation type="journal article" date="2018" name="Sci. Rep.">
        <title>A novel species of the marine cyanobacterium Acaryochloris with a unique pigment content and lifestyle.</title>
        <authorList>
            <person name="Partensky F."/>
            <person name="Six C."/>
            <person name="Ratin M."/>
            <person name="Garczarek L."/>
            <person name="Vaulot D."/>
            <person name="Probert I."/>
            <person name="Calteau A."/>
            <person name="Gourvil P."/>
            <person name="Marie D."/>
            <person name="Grebert T."/>
            <person name="Bouchier C."/>
            <person name="Le Panse S."/>
            <person name="Gachenot M."/>
            <person name="Rodriguez F."/>
            <person name="Garrido J.L."/>
        </authorList>
    </citation>
    <scope>NUCLEOTIDE SEQUENCE [LARGE SCALE GENOMIC DNA]</scope>
    <source>
        <strain evidence="1 2">RCC1774</strain>
    </source>
</reference>
<dbReference type="EMBL" id="PQWO01000023">
    <property type="protein sequence ID" value="PZD70996.1"/>
    <property type="molecule type" value="Genomic_DNA"/>
</dbReference>
<keyword evidence="2" id="KW-1185">Reference proteome</keyword>
<evidence type="ECO:0000313" key="2">
    <source>
        <dbReference type="Proteomes" id="UP000248857"/>
    </source>
</evidence>
<gene>
    <name evidence="1" type="ORF">C1752_08438</name>
</gene>
<dbReference type="OrthoDB" id="528961at2"/>
<dbReference type="AlphaFoldDB" id="A0A2W1JAG6"/>
<proteinExistence type="predicted"/>
<name>A0A2W1JAG6_9CYAN</name>